<dbReference type="PANTHER" id="PTHR43800">
    <property type="entry name" value="PEPTIDYL-LYSINE N-ACETYLTRANSFERASE YJAB"/>
    <property type="match status" value="1"/>
</dbReference>
<accession>A0A516KIE4</accession>
<proteinExistence type="predicted"/>
<evidence type="ECO:0000313" key="4">
    <source>
        <dbReference type="EMBL" id="QDP41151.1"/>
    </source>
</evidence>
<keyword evidence="2" id="KW-0012">Acyltransferase</keyword>
<dbReference type="CDD" id="cd04301">
    <property type="entry name" value="NAT_SF"/>
    <property type="match status" value="1"/>
</dbReference>
<evidence type="ECO:0000259" key="3">
    <source>
        <dbReference type="PROSITE" id="PS51186"/>
    </source>
</evidence>
<dbReference type="InterPro" id="IPR016181">
    <property type="entry name" value="Acyl_CoA_acyltransferase"/>
</dbReference>
<keyword evidence="1 4" id="KW-0808">Transferase</keyword>
<dbReference type="AlphaFoldDB" id="A0A516KIE4"/>
<dbReference type="GO" id="GO:0016747">
    <property type="term" value="F:acyltransferase activity, transferring groups other than amino-acyl groups"/>
    <property type="evidence" value="ECO:0007669"/>
    <property type="project" value="InterPro"/>
</dbReference>
<dbReference type="PROSITE" id="PS51186">
    <property type="entry name" value="GNAT"/>
    <property type="match status" value="1"/>
</dbReference>
<sequence>MKVKQTKDYELLAKLNKPVHDLHHSLYPEYFEEYDYDVIKDTFKNQIDKDNFIFLILEDEGEAVGFAWVEIRDYDRYPYKDTYQSVYVHQISINSEKRHSGYGTFLMDHIYQIAKDHNIDLVELDYWVKNSNAAKFYQKHGFELFREMVFKKLEK</sequence>
<dbReference type="SUPFAM" id="SSF55729">
    <property type="entry name" value="Acyl-CoA N-acyltransferases (Nat)"/>
    <property type="match status" value="1"/>
</dbReference>
<dbReference type="RefSeq" id="WP_143895402.1">
    <property type="nucleotide sequence ID" value="NZ_CP041666.1"/>
</dbReference>
<dbReference type="Pfam" id="PF00583">
    <property type="entry name" value="Acetyltransf_1"/>
    <property type="match status" value="1"/>
</dbReference>
<dbReference type="InterPro" id="IPR000182">
    <property type="entry name" value="GNAT_dom"/>
</dbReference>
<dbReference type="Gene3D" id="3.40.630.30">
    <property type="match status" value="1"/>
</dbReference>
<keyword evidence="5" id="KW-1185">Reference proteome</keyword>
<dbReference type="Proteomes" id="UP000315215">
    <property type="component" value="Chromosome"/>
</dbReference>
<reference evidence="4 5" key="1">
    <citation type="submission" date="2019-07" db="EMBL/GenBank/DDBJ databases">
        <authorList>
            <person name="Li J."/>
        </authorList>
    </citation>
    <scope>NUCLEOTIDE SEQUENCE [LARGE SCALE GENOMIC DNA]</scope>
    <source>
        <strain evidence="4 5">TKL69</strain>
    </source>
</reference>
<dbReference type="KEGG" id="aqt:FN924_13705"/>
<organism evidence="4 5">
    <name type="scientific">Radiobacillus deserti</name>
    <dbReference type="NCBI Taxonomy" id="2594883"/>
    <lineage>
        <taxon>Bacteria</taxon>
        <taxon>Bacillati</taxon>
        <taxon>Bacillota</taxon>
        <taxon>Bacilli</taxon>
        <taxon>Bacillales</taxon>
        <taxon>Bacillaceae</taxon>
        <taxon>Radiobacillus</taxon>
    </lineage>
</organism>
<protein>
    <submittedName>
        <fullName evidence="4">GNAT family N-acetyltransferase</fullName>
    </submittedName>
</protein>
<feature type="domain" description="N-acetyltransferase" evidence="3">
    <location>
        <begin position="10"/>
        <end position="155"/>
    </location>
</feature>
<gene>
    <name evidence="4" type="ORF">FN924_13705</name>
</gene>
<dbReference type="PANTHER" id="PTHR43800:SF1">
    <property type="entry name" value="PEPTIDYL-LYSINE N-ACETYLTRANSFERASE YJAB"/>
    <property type="match status" value="1"/>
</dbReference>
<dbReference type="EMBL" id="CP041666">
    <property type="protein sequence ID" value="QDP41151.1"/>
    <property type="molecule type" value="Genomic_DNA"/>
</dbReference>
<dbReference type="OrthoDB" id="360261at2"/>
<evidence type="ECO:0000256" key="1">
    <source>
        <dbReference type="ARBA" id="ARBA00022679"/>
    </source>
</evidence>
<evidence type="ECO:0000313" key="5">
    <source>
        <dbReference type="Proteomes" id="UP000315215"/>
    </source>
</evidence>
<name>A0A516KIE4_9BACI</name>
<evidence type="ECO:0000256" key="2">
    <source>
        <dbReference type="ARBA" id="ARBA00023315"/>
    </source>
</evidence>